<dbReference type="Pfam" id="PF13181">
    <property type="entry name" value="TPR_8"/>
    <property type="match status" value="1"/>
</dbReference>
<keyword evidence="1" id="KW-0677">Repeat</keyword>
<dbReference type="Gene3D" id="1.25.40.10">
    <property type="entry name" value="Tetratricopeptide repeat domain"/>
    <property type="match status" value="1"/>
</dbReference>
<evidence type="ECO:0000259" key="6">
    <source>
        <dbReference type="Pfam" id="PF13877"/>
    </source>
</evidence>
<accession>C5M4K7</accession>
<organism evidence="7 8">
    <name type="scientific">Candida tropicalis (strain ATCC MYA-3404 / T1)</name>
    <name type="common">Yeast</name>
    <dbReference type="NCBI Taxonomy" id="294747"/>
    <lineage>
        <taxon>Eukaryota</taxon>
        <taxon>Fungi</taxon>
        <taxon>Dikarya</taxon>
        <taxon>Ascomycota</taxon>
        <taxon>Saccharomycotina</taxon>
        <taxon>Pichiomycetes</taxon>
        <taxon>Debaryomycetaceae</taxon>
        <taxon>Candida/Lodderomyces clade</taxon>
        <taxon>Candida</taxon>
    </lineage>
</organism>
<dbReference type="Pfam" id="PF13877">
    <property type="entry name" value="RPAP3_C"/>
    <property type="match status" value="1"/>
</dbReference>
<dbReference type="VEuPathDB" id="FungiDB:CTRG_00997"/>
<dbReference type="PROSITE" id="PS50005">
    <property type="entry name" value="TPR"/>
    <property type="match status" value="1"/>
</dbReference>
<evidence type="ECO:0000256" key="3">
    <source>
        <dbReference type="ARBA" id="ARBA00038275"/>
    </source>
</evidence>
<dbReference type="SMART" id="SM00028">
    <property type="entry name" value="TPR"/>
    <property type="match status" value="3"/>
</dbReference>
<dbReference type="OrthoDB" id="10250354at2759"/>
<evidence type="ECO:0000256" key="5">
    <source>
        <dbReference type="PROSITE-ProRule" id="PRU00339"/>
    </source>
</evidence>
<evidence type="ECO:0000256" key="2">
    <source>
        <dbReference type="ARBA" id="ARBA00022803"/>
    </source>
</evidence>
<proteinExistence type="inferred from homology"/>
<dbReference type="InterPro" id="IPR025986">
    <property type="entry name" value="RPAP3-like_C"/>
</dbReference>
<reference evidence="7 8" key="1">
    <citation type="journal article" date="2009" name="Nature">
        <title>Evolution of pathogenicity and sexual reproduction in eight Candida genomes.</title>
        <authorList>
            <person name="Butler G."/>
            <person name="Rasmussen M.D."/>
            <person name="Lin M.F."/>
            <person name="Santos M.A."/>
            <person name="Sakthikumar S."/>
            <person name="Munro C.A."/>
            <person name="Rheinbay E."/>
            <person name="Grabherr M."/>
            <person name="Forche A."/>
            <person name="Reedy J.L."/>
            <person name="Agrafioti I."/>
            <person name="Arnaud M.B."/>
            <person name="Bates S."/>
            <person name="Brown A.J."/>
            <person name="Brunke S."/>
            <person name="Costanzo M.C."/>
            <person name="Fitzpatrick D.A."/>
            <person name="de Groot P.W."/>
            <person name="Harris D."/>
            <person name="Hoyer L.L."/>
            <person name="Hube B."/>
            <person name="Klis F.M."/>
            <person name="Kodira C."/>
            <person name="Lennard N."/>
            <person name="Logue M.E."/>
            <person name="Martin R."/>
            <person name="Neiman A.M."/>
            <person name="Nikolaou E."/>
            <person name="Quail M.A."/>
            <person name="Quinn J."/>
            <person name="Santos M.C."/>
            <person name="Schmitzberger F.F."/>
            <person name="Sherlock G."/>
            <person name="Shah P."/>
            <person name="Silverstein K.A."/>
            <person name="Skrzypek M.S."/>
            <person name="Soll D."/>
            <person name="Staggs R."/>
            <person name="Stansfield I."/>
            <person name="Stumpf M.P."/>
            <person name="Sudbery P.E."/>
            <person name="Srikantha T."/>
            <person name="Zeng Q."/>
            <person name="Berman J."/>
            <person name="Berriman M."/>
            <person name="Heitman J."/>
            <person name="Gow N.A."/>
            <person name="Lorenz M.C."/>
            <person name="Birren B.W."/>
            <person name="Kellis M."/>
            <person name="Cuomo C.A."/>
        </authorList>
    </citation>
    <scope>NUCLEOTIDE SEQUENCE [LARGE SCALE GENOMIC DNA]</scope>
    <source>
        <strain evidence="8">ATCC MYA-3404 / T1</strain>
    </source>
</reference>
<keyword evidence="8" id="KW-1185">Reference proteome</keyword>
<dbReference type="AlphaFoldDB" id="C5M4K7"/>
<evidence type="ECO:0000313" key="7">
    <source>
        <dbReference type="EMBL" id="EER36257.1"/>
    </source>
</evidence>
<dbReference type="EMBL" id="GG692395">
    <property type="protein sequence ID" value="EER36257.1"/>
    <property type="molecule type" value="Genomic_DNA"/>
</dbReference>
<dbReference type="eggNOG" id="KOG0548">
    <property type="taxonomic scope" value="Eukaryota"/>
</dbReference>
<feature type="repeat" description="TPR" evidence="5">
    <location>
        <begin position="81"/>
        <end position="114"/>
    </location>
</feature>
<dbReference type="InterPro" id="IPR051966">
    <property type="entry name" value="RPAP3"/>
</dbReference>
<name>C5M4K7_CANTT</name>
<dbReference type="HOGENOM" id="CLU_072621_0_0_1"/>
<dbReference type="PANTHER" id="PTHR46423">
    <property type="entry name" value="RNA POLYMERASE II-ASSOCIATED PROTEIN 3"/>
    <property type="match status" value="1"/>
</dbReference>
<gene>
    <name evidence="7" type="ORF">CTRG_00997</name>
</gene>
<dbReference type="GO" id="GO:0101031">
    <property type="term" value="C:protein folding chaperone complex"/>
    <property type="evidence" value="ECO:0007669"/>
    <property type="project" value="TreeGrafter"/>
</dbReference>
<dbReference type="Proteomes" id="UP000002037">
    <property type="component" value="Unassembled WGS sequence"/>
</dbReference>
<dbReference type="InterPro" id="IPR019734">
    <property type="entry name" value="TPR_rpt"/>
</dbReference>
<comment type="similarity">
    <text evidence="3">Belongs to the RPAP3 family.</text>
</comment>
<dbReference type="SUPFAM" id="SSF48452">
    <property type="entry name" value="TPR-like"/>
    <property type="match status" value="1"/>
</dbReference>
<protein>
    <recommendedName>
        <fullName evidence="4">RNA polymerase II-associated protein 3</fullName>
    </recommendedName>
</protein>
<dbReference type="GeneID" id="8297294"/>
<keyword evidence="2 5" id="KW-0802">TPR repeat</keyword>
<feature type="domain" description="RNA-polymerase II-associated protein 3-like C-terminal" evidence="6">
    <location>
        <begin position="208"/>
        <end position="301"/>
    </location>
</feature>
<dbReference type="PANTHER" id="PTHR46423:SF1">
    <property type="entry name" value="RNA POLYMERASE II-ASSOCIATED PROTEIN 3"/>
    <property type="match status" value="1"/>
</dbReference>
<evidence type="ECO:0000256" key="1">
    <source>
        <dbReference type="ARBA" id="ARBA00022737"/>
    </source>
</evidence>
<dbReference type="RefSeq" id="XP_002546215.1">
    <property type="nucleotide sequence ID" value="XM_002546169.1"/>
</dbReference>
<evidence type="ECO:0000313" key="8">
    <source>
        <dbReference type="Proteomes" id="UP000002037"/>
    </source>
</evidence>
<sequence length="325" mass="37271">MSAVQLKEQGNKAFISKEYKKAIDLYTSAITIDQFNPILYSNRAQCFINLQNYQSAYTDCIKGLDLSHNNTNNNANIPVLIKLNFRKGIALKGLKKYKSAKESFESVLKLDPSNNPAILEIKNLSSIQENNLMDIDINIPIEEVDELPEFFSKILKPSQDNPVTELKTNSSTLDKEINELFGSKKIKEPENESINKPIDQTPNVELNEKSPMHFLTALKQLPDNKKSNGYKYVLNLDSDSYQTIFESGIDTEFLSFFLDAVNYASTQNDIPNWNTLILNHFKQFSTFKRYDLAMLMCDDSVKKSILHNVEQKHPEDLANYRKYIE</sequence>
<evidence type="ECO:0000256" key="4">
    <source>
        <dbReference type="ARBA" id="ARBA00040133"/>
    </source>
</evidence>
<dbReference type="InterPro" id="IPR011990">
    <property type="entry name" value="TPR-like_helical_dom_sf"/>
</dbReference>
<dbReference type="KEGG" id="ctp:CTRG_00997"/>
<dbReference type="STRING" id="294747.C5M4K7"/>